<evidence type="ECO:0000313" key="2">
    <source>
        <dbReference type="EMBL" id="TFE85672.1"/>
    </source>
</evidence>
<comment type="caution">
    <text evidence="2">The sequence shown here is derived from an EMBL/GenBank/DDBJ whole genome shotgun (WGS) entry which is preliminary data.</text>
</comment>
<feature type="transmembrane region" description="Helical" evidence="1">
    <location>
        <begin position="48"/>
        <end position="67"/>
    </location>
</feature>
<dbReference type="AlphaFoldDB" id="A0A4Y8PXP5"/>
<reference evidence="2 3" key="1">
    <citation type="submission" date="2017-03" db="EMBL/GenBank/DDBJ databases">
        <title>Isolation of Levoglucosan Utilizing Bacteria.</title>
        <authorList>
            <person name="Arya A.S."/>
        </authorList>
    </citation>
    <scope>NUCLEOTIDE SEQUENCE [LARGE SCALE GENOMIC DNA]</scope>
    <source>
        <strain evidence="2 3">MEC069</strain>
    </source>
</reference>
<keyword evidence="1" id="KW-0472">Membrane</keyword>
<dbReference type="InterPro" id="IPR045385">
    <property type="entry name" value="DUF6526"/>
</dbReference>
<evidence type="ECO:0000256" key="1">
    <source>
        <dbReference type="SAM" id="Phobius"/>
    </source>
</evidence>
<keyword evidence="3" id="KW-1185">Reference proteome</keyword>
<dbReference type="EMBL" id="MYFO01000024">
    <property type="protein sequence ID" value="TFE85672.1"/>
    <property type="molecule type" value="Genomic_DNA"/>
</dbReference>
<evidence type="ECO:0000313" key="3">
    <source>
        <dbReference type="Proteomes" id="UP000298246"/>
    </source>
</evidence>
<name>A0A4Y8PXP5_9BACL</name>
<keyword evidence="1" id="KW-1133">Transmembrane helix</keyword>
<dbReference type="Proteomes" id="UP000298246">
    <property type="component" value="Unassembled WGS sequence"/>
</dbReference>
<gene>
    <name evidence="2" type="ORF">B5M42_17000</name>
</gene>
<dbReference type="RefSeq" id="WP_134754930.1">
    <property type="nucleotide sequence ID" value="NZ_MYFO02000001.1"/>
</dbReference>
<protein>
    <submittedName>
        <fullName evidence="2">Uncharacterized protein</fullName>
    </submittedName>
</protein>
<feature type="transmembrane region" description="Helical" evidence="1">
    <location>
        <begin position="21"/>
        <end position="42"/>
    </location>
</feature>
<sequence length="146" mass="16059">MNSPSQNYNNHKRLHPLYHGALLLLTLASDVVAVVNAVRAWNAGSGELTAALLVLMAATLSVLLMLVRTYPIKVQDRVIRAEEQLRHYMLTQKPLDPRLTLPQVIALRFASDAEFPALCAKAAAEGLSPQAIKTAVKAWRADTHRV</sequence>
<dbReference type="OrthoDB" id="765463at2"/>
<proteinExistence type="predicted"/>
<keyword evidence="1" id="KW-0812">Transmembrane</keyword>
<organism evidence="2 3">
    <name type="scientific">Paenibacillus athensensis</name>
    <dbReference type="NCBI Taxonomy" id="1967502"/>
    <lineage>
        <taxon>Bacteria</taxon>
        <taxon>Bacillati</taxon>
        <taxon>Bacillota</taxon>
        <taxon>Bacilli</taxon>
        <taxon>Bacillales</taxon>
        <taxon>Paenibacillaceae</taxon>
        <taxon>Paenibacillus</taxon>
    </lineage>
</organism>
<accession>A0A4Y8PXP5</accession>
<dbReference type="Pfam" id="PF20136">
    <property type="entry name" value="DUF6526"/>
    <property type="match status" value="1"/>
</dbReference>